<keyword evidence="2" id="KW-0560">Oxidoreductase</keyword>
<evidence type="ECO:0000313" key="5">
    <source>
        <dbReference type="Proteomes" id="UP001057868"/>
    </source>
</evidence>
<gene>
    <name evidence="4" type="ORF">CFOLD11_20140</name>
</gene>
<keyword evidence="5" id="KW-1185">Reference proteome</keyword>
<evidence type="ECO:0000256" key="1">
    <source>
        <dbReference type="ARBA" id="ARBA00022630"/>
    </source>
</evidence>
<dbReference type="GO" id="GO:0010181">
    <property type="term" value="F:FMN binding"/>
    <property type="evidence" value="ECO:0007669"/>
    <property type="project" value="InterPro"/>
</dbReference>
<dbReference type="InterPro" id="IPR013785">
    <property type="entry name" value="Aldolase_TIM"/>
</dbReference>
<keyword evidence="1" id="KW-0285">Flavoprotein</keyword>
<dbReference type="InterPro" id="IPR001155">
    <property type="entry name" value="OxRdtase_FMN_N"/>
</dbReference>
<feature type="domain" description="NADH:flavin oxidoreductase/NADH oxidase N-terminal" evidence="3">
    <location>
        <begin position="9"/>
        <end position="335"/>
    </location>
</feature>
<dbReference type="SUPFAM" id="SSF51395">
    <property type="entry name" value="FMN-linked oxidoreductases"/>
    <property type="match status" value="1"/>
</dbReference>
<accession>A0A9W6DAZ8</accession>
<dbReference type="InterPro" id="IPR051799">
    <property type="entry name" value="NADH_flavin_oxidoreductase"/>
</dbReference>
<dbReference type="PANTHER" id="PTHR43656:SF2">
    <property type="entry name" value="BINDING OXIDOREDUCTASE, PUTATIVE (AFU_ORTHOLOGUE AFUA_2G08260)-RELATED"/>
    <property type="match status" value="1"/>
</dbReference>
<organism evidence="4 5">
    <name type="scientific">Clostridium folliculivorans</name>
    <dbReference type="NCBI Taxonomy" id="2886038"/>
    <lineage>
        <taxon>Bacteria</taxon>
        <taxon>Bacillati</taxon>
        <taxon>Bacillota</taxon>
        <taxon>Clostridia</taxon>
        <taxon>Eubacteriales</taxon>
        <taxon>Clostridiaceae</taxon>
        <taxon>Clostridium</taxon>
    </lineage>
</organism>
<dbReference type="Proteomes" id="UP001057868">
    <property type="component" value="Unassembled WGS sequence"/>
</dbReference>
<proteinExistence type="predicted"/>
<reference evidence="4" key="1">
    <citation type="journal article" date="2023" name="Int. J. Syst. Evol. Microbiol.">
        <title>&lt;i&gt;Clostridium folliculivorans&lt;/i&gt; sp. nov., isolated from soil samples of an organic paddy in Japan.</title>
        <authorList>
            <person name="Tazawa J."/>
            <person name="Kobayashi H."/>
            <person name="Tanizawa Y."/>
            <person name="Uchino A."/>
            <person name="Tanaka F."/>
            <person name="Urashima Y."/>
            <person name="Miura S."/>
            <person name="Sakamoto M."/>
            <person name="Ohkuma M."/>
            <person name="Tohno M."/>
        </authorList>
    </citation>
    <scope>NUCLEOTIDE SEQUENCE</scope>
    <source>
        <strain evidence="4">D1-1</strain>
    </source>
</reference>
<protein>
    <submittedName>
        <fullName evidence="4">Oxidoreductase</fullName>
    </submittedName>
</protein>
<comment type="caution">
    <text evidence="4">The sequence shown here is derived from an EMBL/GenBank/DDBJ whole genome shotgun (WGS) entry which is preliminary data.</text>
</comment>
<evidence type="ECO:0000259" key="3">
    <source>
        <dbReference type="Pfam" id="PF00724"/>
    </source>
</evidence>
<name>A0A9W6DAZ8_9CLOT</name>
<dbReference type="GO" id="GO:0016491">
    <property type="term" value="F:oxidoreductase activity"/>
    <property type="evidence" value="ECO:0007669"/>
    <property type="project" value="UniProtKB-KW"/>
</dbReference>
<evidence type="ECO:0000256" key="2">
    <source>
        <dbReference type="ARBA" id="ARBA00023002"/>
    </source>
</evidence>
<evidence type="ECO:0000313" key="4">
    <source>
        <dbReference type="EMBL" id="GKU25188.1"/>
    </source>
</evidence>
<dbReference type="CDD" id="cd02803">
    <property type="entry name" value="OYE_like_FMN_family"/>
    <property type="match status" value="1"/>
</dbReference>
<dbReference type="Pfam" id="PF00724">
    <property type="entry name" value="Oxidored_FMN"/>
    <property type="match status" value="1"/>
</dbReference>
<dbReference type="EMBL" id="BQXY01000002">
    <property type="protein sequence ID" value="GKU25188.1"/>
    <property type="molecule type" value="Genomic_DNA"/>
</dbReference>
<dbReference type="PANTHER" id="PTHR43656">
    <property type="entry name" value="BINDING OXIDOREDUCTASE, PUTATIVE (AFU_ORTHOLOGUE AFUA_2G08260)-RELATED"/>
    <property type="match status" value="1"/>
</dbReference>
<dbReference type="AlphaFoldDB" id="A0A9W6DAZ8"/>
<dbReference type="Gene3D" id="3.20.20.70">
    <property type="entry name" value="Aldolase class I"/>
    <property type="match status" value="1"/>
</dbReference>
<dbReference type="RefSeq" id="WP_261852149.1">
    <property type="nucleotide sequence ID" value="NZ_BQXY01000002.1"/>
</dbReference>
<sequence length="361" mass="40658">MVKSLFDETNLAGIPVKNRLVRSATYEGMADAEGHLTDKLFKLYEDLAKGEVGTIITSLAAVSSREKWIPWQLGIDKDLYIEEYKRLTDMIHSYGSKVIMQLAAVGSQTKAENQPERPMWGPSAIKDIGYGNMPEEISEKEILILEDEFAEAALRAKKAGFDGIQLHAAHGYLISKFLTPYYNLRTDQYGGGIENRSRFLVEIFKKVREKVGAEYPVLIKINSEDFMEGGMTFEECKYVCQKLKSIGLTAVEVSGGSRSSNSGEGYSRTNSRNQSYFFSYAEELQKEYEIPVIAIGGNRDLSKVTELLNQGEIELFSFARPLIRERDLFSRWKSGDTTPARCISCNKCSMFGNNHCIFVNE</sequence>